<evidence type="ECO:0000313" key="3">
    <source>
        <dbReference type="Proteomes" id="UP000325395"/>
    </source>
</evidence>
<organism evidence="2 3">
    <name type="scientific">Aspergillus pseudocaelatus</name>
    <dbReference type="NCBI Taxonomy" id="1825620"/>
    <lineage>
        <taxon>Eukaryota</taxon>
        <taxon>Fungi</taxon>
        <taxon>Dikarya</taxon>
        <taxon>Ascomycota</taxon>
        <taxon>Pezizomycotina</taxon>
        <taxon>Eurotiomycetes</taxon>
        <taxon>Eurotiomycetidae</taxon>
        <taxon>Eurotiales</taxon>
        <taxon>Aspergillaceae</taxon>
        <taxon>Aspergillus</taxon>
        <taxon>Aspergillus subgen. Circumdati</taxon>
    </lineage>
</organism>
<dbReference type="EMBL" id="ML735912">
    <property type="protein sequence ID" value="KAE8410791.1"/>
    <property type="molecule type" value="Genomic_DNA"/>
</dbReference>
<accession>A0ABQ6W5W8</accession>
<keyword evidence="3" id="KW-1185">Reference proteome</keyword>
<reference evidence="2 3" key="1">
    <citation type="submission" date="2019-04" db="EMBL/GenBank/DDBJ databases">
        <authorList>
            <consortium name="DOE Joint Genome Institute"/>
            <person name="Mondo S."/>
            <person name="Kjaerbolling I."/>
            <person name="Vesth T."/>
            <person name="Frisvad J.C."/>
            <person name="Nybo J.L."/>
            <person name="Theobald S."/>
            <person name="Kildgaard S."/>
            <person name="Isbrandt T."/>
            <person name="Kuo A."/>
            <person name="Sato A."/>
            <person name="Lyhne E.K."/>
            <person name="Kogle M.E."/>
            <person name="Wiebenga A."/>
            <person name="Kun R.S."/>
            <person name="Lubbers R.J."/>
            <person name="Makela M.R."/>
            <person name="Barry K."/>
            <person name="Chovatia M."/>
            <person name="Clum A."/>
            <person name="Daum C."/>
            <person name="Haridas S."/>
            <person name="He G."/>
            <person name="LaButti K."/>
            <person name="Lipzen A."/>
            <person name="Riley R."/>
            <person name="Salamov A."/>
            <person name="Simmons B.A."/>
            <person name="Magnuson J.K."/>
            <person name="Henrissat B."/>
            <person name="Mortensen U.H."/>
            <person name="Larsen T.O."/>
            <person name="Devries R.P."/>
            <person name="Grigoriev I.V."/>
            <person name="Machida M."/>
            <person name="Baker S.E."/>
            <person name="Andersen M.R."/>
            <person name="Cantor M.N."/>
            <person name="Hua S.X."/>
        </authorList>
    </citation>
    <scope>NUCLEOTIDE SEQUENCE [LARGE SCALE GENOMIC DNA]</scope>
    <source>
        <strain evidence="2 3">CBS 117616</strain>
    </source>
</reference>
<evidence type="ECO:0000256" key="1">
    <source>
        <dbReference type="SAM" id="Phobius"/>
    </source>
</evidence>
<name>A0ABQ6W5W8_9EURO</name>
<evidence type="ECO:0000313" key="2">
    <source>
        <dbReference type="EMBL" id="KAE8410791.1"/>
    </source>
</evidence>
<sequence>MAKKFQAYAYTNHGRTTDIHVIKCYMFHVSQGGSRRFRHVIVPYVRDIGPFAALNPFLSNSDKLPLFGFIFLLLLRTLSLHLTKEYHTSVFGWFGFLVRGFGLGFLLGCVVVYVDSWWVAW</sequence>
<keyword evidence="1" id="KW-0472">Membrane</keyword>
<keyword evidence="1" id="KW-0812">Transmembrane</keyword>
<proteinExistence type="predicted"/>
<keyword evidence="1" id="KW-1133">Transmembrane helix</keyword>
<dbReference type="Proteomes" id="UP000325395">
    <property type="component" value="Unassembled WGS sequence"/>
</dbReference>
<gene>
    <name evidence="2" type="ORF">BDV36DRAFT_276672</name>
</gene>
<feature type="transmembrane region" description="Helical" evidence="1">
    <location>
        <begin position="90"/>
        <end position="114"/>
    </location>
</feature>
<protein>
    <submittedName>
        <fullName evidence="2">Uncharacterized protein</fullName>
    </submittedName>
</protein>